<reference evidence="2" key="1">
    <citation type="submission" date="2018-01" db="EMBL/GenBank/DDBJ databases">
        <title>An insight into the sialome of Amazonian anophelines.</title>
        <authorList>
            <person name="Ribeiro J.M."/>
            <person name="Scarpassa V."/>
            <person name="Calvo E."/>
        </authorList>
    </citation>
    <scope>NUCLEOTIDE SEQUENCE</scope>
    <source>
        <tissue evidence="2">Salivary glands</tissue>
    </source>
</reference>
<dbReference type="Gene3D" id="3.30.420.10">
    <property type="entry name" value="Ribonuclease H-like superfamily/Ribonuclease H"/>
    <property type="match status" value="1"/>
</dbReference>
<dbReference type="InterPro" id="IPR001584">
    <property type="entry name" value="Integrase_cat-core"/>
</dbReference>
<dbReference type="EMBL" id="GGFM01004655">
    <property type="protein sequence ID" value="MBW25406.1"/>
    <property type="molecule type" value="Transcribed_RNA"/>
</dbReference>
<dbReference type="PANTHER" id="PTHR47331:SF1">
    <property type="entry name" value="GAG-LIKE PROTEIN"/>
    <property type="match status" value="1"/>
</dbReference>
<feature type="domain" description="Integrase catalytic" evidence="1">
    <location>
        <begin position="1"/>
        <end position="170"/>
    </location>
</feature>
<dbReference type="GO" id="GO:0015074">
    <property type="term" value="P:DNA integration"/>
    <property type="evidence" value="ECO:0007669"/>
    <property type="project" value="InterPro"/>
</dbReference>
<organism evidence="2">
    <name type="scientific">Anopheles braziliensis</name>
    <dbReference type="NCBI Taxonomy" id="58242"/>
    <lineage>
        <taxon>Eukaryota</taxon>
        <taxon>Metazoa</taxon>
        <taxon>Ecdysozoa</taxon>
        <taxon>Arthropoda</taxon>
        <taxon>Hexapoda</taxon>
        <taxon>Insecta</taxon>
        <taxon>Pterygota</taxon>
        <taxon>Neoptera</taxon>
        <taxon>Endopterygota</taxon>
        <taxon>Diptera</taxon>
        <taxon>Nematocera</taxon>
        <taxon>Culicoidea</taxon>
        <taxon>Culicidae</taxon>
        <taxon>Anophelinae</taxon>
        <taxon>Anopheles</taxon>
    </lineage>
</organism>
<accession>A0A2M3ZA50</accession>
<name>A0A2M3ZA50_9DIPT</name>
<dbReference type="SUPFAM" id="SSF53098">
    <property type="entry name" value="Ribonuclease H-like"/>
    <property type="match status" value="1"/>
</dbReference>
<dbReference type="Pfam" id="PF18701">
    <property type="entry name" value="DUF5641"/>
    <property type="match status" value="1"/>
</dbReference>
<dbReference type="InterPro" id="IPR040676">
    <property type="entry name" value="DUF5641"/>
</dbReference>
<sequence length="293" mass="32801">MSVVVGKRVEKRWGALFMCLTTRAIHVELVHTLNTSSCILAIRRFIARRGKPIELISDCGTNFIGASRELKDALQEVDSSRLMEETAPNLRWVFNPPGAPHFGGSWERLIGSVKKALREMQLPRLPTDEVLLSTLIEVEFTVNSRPLTDVPIDLDSEPPLTPNHFLLGSFNGDKPHLPFDSDAATLRTSWLTSQRMADVFWKKWVREYLPTLTRRSKWVKRVQPVAVGDVVVIADDNLPRNHWPRGTVVDVVQARDGQVRRAIVQCANGQVYERPATKIAVLDVKPSVGGAGN</sequence>
<dbReference type="AlphaFoldDB" id="A0A2M3ZA50"/>
<dbReference type="GO" id="GO:0003676">
    <property type="term" value="F:nucleic acid binding"/>
    <property type="evidence" value="ECO:0007669"/>
    <property type="project" value="InterPro"/>
</dbReference>
<proteinExistence type="predicted"/>
<dbReference type="PROSITE" id="PS50994">
    <property type="entry name" value="INTEGRASE"/>
    <property type="match status" value="1"/>
</dbReference>
<dbReference type="InterPro" id="IPR012337">
    <property type="entry name" value="RNaseH-like_sf"/>
</dbReference>
<protein>
    <submittedName>
        <fullName evidence="2">Putative bel-2 cq-i</fullName>
    </submittedName>
</protein>
<dbReference type="PANTHER" id="PTHR47331">
    <property type="entry name" value="PHD-TYPE DOMAIN-CONTAINING PROTEIN"/>
    <property type="match status" value="1"/>
</dbReference>
<evidence type="ECO:0000259" key="1">
    <source>
        <dbReference type="PROSITE" id="PS50994"/>
    </source>
</evidence>
<evidence type="ECO:0000313" key="2">
    <source>
        <dbReference type="EMBL" id="MBW25406.1"/>
    </source>
</evidence>
<dbReference type="InterPro" id="IPR036397">
    <property type="entry name" value="RNaseH_sf"/>
</dbReference>